<dbReference type="OrthoDB" id="2431938at2759"/>
<organism evidence="7 8">
    <name type="scientific">Phialocephala subalpina</name>
    <dbReference type="NCBI Taxonomy" id="576137"/>
    <lineage>
        <taxon>Eukaryota</taxon>
        <taxon>Fungi</taxon>
        <taxon>Dikarya</taxon>
        <taxon>Ascomycota</taxon>
        <taxon>Pezizomycotina</taxon>
        <taxon>Leotiomycetes</taxon>
        <taxon>Helotiales</taxon>
        <taxon>Mollisiaceae</taxon>
        <taxon>Phialocephala</taxon>
        <taxon>Phialocephala fortinii species complex</taxon>
    </lineage>
</organism>
<evidence type="ECO:0000256" key="3">
    <source>
        <dbReference type="ARBA" id="ARBA00022827"/>
    </source>
</evidence>
<reference evidence="7 8" key="1">
    <citation type="submission" date="2016-03" db="EMBL/GenBank/DDBJ databases">
        <authorList>
            <person name="Ploux O."/>
        </authorList>
    </citation>
    <scope>NUCLEOTIDE SEQUENCE [LARGE SCALE GENOMIC DNA]</scope>
    <source>
        <strain evidence="7 8">UAMH 11012</strain>
    </source>
</reference>
<keyword evidence="2" id="KW-0285">Flavoprotein</keyword>
<evidence type="ECO:0000313" key="8">
    <source>
        <dbReference type="Proteomes" id="UP000184330"/>
    </source>
</evidence>
<comment type="similarity">
    <text evidence="1">Belongs to the paxM FAD-dependent monooxygenase family.</text>
</comment>
<name>A0A1L7XSC6_9HELO</name>
<dbReference type="InterPro" id="IPR050493">
    <property type="entry name" value="FAD-dep_Monooxygenase_BioMet"/>
</dbReference>
<keyword evidence="5" id="KW-0503">Monooxygenase</keyword>
<dbReference type="Pfam" id="PF01494">
    <property type="entry name" value="FAD_binding_3"/>
    <property type="match status" value="1"/>
</dbReference>
<evidence type="ECO:0000256" key="1">
    <source>
        <dbReference type="ARBA" id="ARBA00007992"/>
    </source>
</evidence>
<gene>
    <name evidence="7" type="ORF">PAC_17756</name>
</gene>
<dbReference type="InterPro" id="IPR002938">
    <property type="entry name" value="FAD-bd"/>
</dbReference>
<sequence>MALPTNPSIAIIGSGLSGLSLALHLSKRNIPSTIYEFRPATYSHGREIALSPNACRTLDHIGIYEPLSKKGFNSETMTLLNQGRKVLGVLEQGSMFGYPALKLRRTFVREALLAACEKKGIKIEYEKQVIGLEEQEGKVEVFFQDGTMVEADLVIGADGLRSNV</sequence>
<feature type="domain" description="FAD-binding" evidence="6">
    <location>
        <begin position="9"/>
        <end position="164"/>
    </location>
</feature>
<evidence type="ECO:0000256" key="4">
    <source>
        <dbReference type="ARBA" id="ARBA00023002"/>
    </source>
</evidence>
<evidence type="ECO:0000256" key="5">
    <source>
        <dbReference type="ARBA" id="ARBA00023033"/>
    </source>
</evidence>
<keyword evidence="3" id="KW-0274">FAD</keyword>
<dbReference type="GO" id="GO:0004497">
    <property type="term" value="F:monooxygenase activity"/>
    <property type="evidence" value="ECO:0007669"/>
    <property type="project" value="UniProtKB-KW"/>
</dbReference>
<dbReference type="AlphaFoldDB" id="A0A1L7XSC6"/>
<dbReference type="SUPFAM" id="SSF51905">
    <property type="entry name" value="FAD/NAD(P)-binding domain"/>
    <property type="match status" value="1"/>
</dbReference>
<proteinExistence type="inferred from homology"/>
<protein>
    <recommendedName>
        <fullName evidence="6">FAD-binding domain-containing protein</fullName>
    </recommendedName>
</protein>
<evidence type="ECO:0000313" key="7">
    <source>
        <dbReference type="EMBL" id="CZR67857.1"/>
    </source>
</evidence>
<dbReference type="STRING" id="576137.A0A1L7XSC6"/>
<dbReference type="InterPro" id="IPR036188">
    <property type="entry name" value="FAD/NAD-bd_sf"/>
</dbReference>
<dbReference type="EMBL" id="FJOG01000048">
    <property type="protein sequence ID" value="CZR67857.1"/>
    <property type="molecule type" value="Genomic_DNA"/>
</dbReference>
<dbReference type="Gene3D" id="3.50.50.60">
    <property type="entry name" value="FAD/NAD(P)-binding domain"/>
    <property type="match status" value="1"/>
</dbReference>
<dbReference type="GO" id="GO:0071949">
    <property type="term" value="F:FAD binding"/>
    <property type="evidence" value="ECO:0007669"/>
    <property type="project" value="InterPro"/>
</dbReference>
<evidence type="ECO:0000256" key="2">
    <source>
        <dbReference type="ARBA" id="ARBA00022630"/>
    </source>
</evidence>
<dbReference type="PANTHER" id="PTHR13789">
    <property type="entry name" value="MONOOXYGENASE"/>
    <property type="match status" value="1"/>
</dbReference>
<keyword evidence="8" id="KW-1185">Reference proteome</keyword>
<dbReference type="PANTHER" id="PTHR13789:SF309">
    <property type="entry name" value="PUTATIVE (AFU_ORTHOLOGUE AFUA_6G14510)-RELATED"/>
    <property type="match status" value="1"/>
</dbReference>
<accession>A0A1L7XSC6</accession>
<dbReference type="PRINTS" id="PR00420">
    <property type="entry name" value="RNGMNOXGNASE"/>
</dbReference>
<keyword evidence="4" id="KW-0560">Oxidoreductase</keyword>
<dbReference type="Proteomes" id="UP000184330">
    <property type="component" value="Unassembled WGS sequence"/>
</dbReference>
<evidence type="ECO:0000259" key="6">
    <source>
        <dbReference type="Pfam" id="PF01494"/>
    </source>
</evidence>